<dbReference type="OrthoDB" id="118698at2"/>
<sequence length="146" mass="16843">MNPVAANDTIMQEITIDGTAERIFQALTNPEERLKWWGGPGARFKLTDFESDLRSGGKWIMHAESSGRLVTIRGEYREIIRPRLLVFTWLPDWYENATESLVRWDLDEQNGVTTVRLTHSGLITEASRESHRGWPQIVGWLKAYVE</sequence>
<dbReference type="Pfam" id="PF08327">
    <property type="entry name" value="AHSA1"/>
    <property type="match status" value="1"/>
</dbReference>
<dbReference type="InterPro" id="IPR023393">
    <property type="entry name" value="START-like_dom_sf"/>
</dbReference>
<dbReference type="Gene3D" id="3.30.530.20">
    <property type="match status" value="1"/>
</dbReference>
<protein>
    <submittedName>
        <fullName evidence="3">Putative Activator of Hsp90 ATPase 1 family protein</fullName>
    </submittedName>
</protein>
<evidence type="ECO:0000313" key="4">
    <source>
        <dbReference type="Proteomes" id="UP000239735"/>
    </source>
</evidence>
<accession>A0A2N9M5H6</accession>
<organism evidence="3 4">
    <name type="scientific">Candidatus Sulfuritelmatomonas gaucii</name>
    <dbReference type="NCBI Taxonomy" id="2043161"/>
    <lineage>
        <taxon>Bacteria</taxon>
        <taxon>Pseudomonadati</taxon>
        <taxon>Acidobacteriota</taxon>
        <taxon>Terriglobia</taxon>
        <taxon>Terriglobales</taxon>
        <taxon>Acidobacteriaceae</taxon>
        <taxon>Candidatus Sulfuritelmatomonas</taxon>
    </lineage>
</organism>
<dbReference type="Proteomes" id="UP000239735">
    <property type="component" value="Unassembled WGS sequence"/>
</dbReference>
<feature type="domain" description="Activator of Hsp90 ATPase homologue 1/2-like C-terminal" evidence="2">
    <location>
        <begin position="19"/>
        <end position="146"/>
    </location>
</feature>
<name>A0A2N9M5H6_9BACT</name>
<dbReference type="EMBL" id="OKRB01000141">
    <property type="protein sequence ID" value="SPE30667.1"/>
    <property type="molecule type" value="Genomic_DNA"/>
</dbReference>
<dbReference type="CDD" id="cd07814">
    <property type="entry name" value="SRPBCC_CalC_Aha1-like"/>
    <property type="match status" value="1"/>
</dbReference>
<evidence type="ECO:0000256" key="1">
    <source>
        <dbReference type="ARBA" id="ARBA00006817"/>
    </source>
</evidence>
<dbReference type="SUPFAM" id="SSF55961">
    <property type="entry name" value="Bet v1-like"/>
    <property type="match status" value="1"/>
</dbReference>
<reference evidence="4" key="1">
    <citation type="submission" date="2018-02" db="EMBL/GenBank/DDBJ databases">
        <authorList>
            <person name="Hausmann B."/>
        </authorList>
    </citation>
    <scope>NUCLEOTIDE SEQUENCE [LARGE SCALE GENOMIC DNA]</scope>
    <source>
        <strain evidence="4">Peat soil MAG SbA5</strain>
    </source>
</reference>
<comment type="similarity">
    <text evidence="1">Belongs to the AHA1 family.</text>
</comment>
<gene>
    <name evidence="3" type="ORF">SBA5_80036</name>
</gene>
<proteinExistence type="inferred from homology"/>
<dbReference type="InterPro" id="IPR013538">
    <property type="entry name" value="ASHA1/2-like_C"/>
</dbReference>
<dbReference type="AlphaFoldDB" id="A0A2N9M5H6"/>
<evidence type="ECO:0000259" key="2">
    <source>
        <dbReference type="Pfam" id="PF08327"/>
    </source>
</evidence>
<evidence type="ECO:0000313" key="3">
    <source>
        <dbReference type="EMBL" id="SPE30667.1"/>
    </source>
</evidence>